<dbReference type="EMBL" id="JAGYWB010000019">
    <property type="protein sequence ID" value="KAI0488848.1"/>
    <property type="molecule type" value="Genomic_DNA"/>
</dbReference>
<name>A0A8T3A359_DENNO</name>
<evidence type="ECO:0000313" key="1">
    <source>
        <dbReference type="EMBL" id="KAI0488848.1"/>
    </source>
</evidence>
<dbReference type="Proteomes" id="UP000829196">
    <property type="component" value="Unassembled WGS sequence"/>
</dbReference>
<proteinExistence type="predicted"/>
<keyword evidence="2" id="KW-1185">Reference proteome</keyword>
<dbReference type="OrthoDB" id="10648029at2759"/>
<accession>A0A8T3A359</accession>
<reference evidence="1" key="1">
    <citation type="journal article" date="2022" name="Front. Genet.">
        <title>Chromosome-Scale Assembly of the Dendrobium nobile Genome Provides Insights Into the Molecular Mechanism of the Biosynthesis of the Medicinal Active Ingredient of Dendrobium.</title>
        <authorList>
            <person name="Xu Q."/>
            <person name="Niu S.-C."/>
            <person name="Li K.-L."/>
            <person name="Zheng P.-J."/>
            <person name="Zhang X.-J."/>
            <person name="Jia Y."/>
            <person name="Liu Y."/>
            <person name="Niu Y.-X."/>
            <person name="Yu L.-H."/>
            <person name="Chen D.-F."/>
            <person name="Zhang G.-Q."/>
        </authorList>
    </citation>
    <scope>NUCLEOTIDE SEQUENCE</scope>
    <source>
        <tissue evidence="1">Leaf</tissue>
    </source>
</reference>
<protein>
    <submittedName>
        <fullName evidence="1">Uncharacterized protein</fullName>
    </submittedName>
</protein>
<evidence type="ECO:0000313" key="2">
    <source>
        <dbReference type="Proteomes" id="UP000829196"/>
    </source>
</evidence>
<dbReference type="AlphaFoldDB" id="A0A8T3A359"/>
<organism evidence="1 2">
    <name type="scientific">Dendrobium nobile</name>
    <name type="common">Orchid</name>
    <dbReference type="NCBI Taxonomy" id="94219"/>
    <lineage>
        <taxon>Eukaryota</taxon>
        <taxon>Viridiplantae</taxon>
        <taxon>Streptophyta</taxon>
        <taxon>Embryophyta</taxon>
        <taxon>Tracheophyta</taxon>
        <taxon>Spermatophyta</taxon>
        <taxon>Magnoliopsida</taxon>
        <taxon>Liliopsida</taxon>
        <taxon>Asparagales</taxon>
        <taxon>Orchidaceae</taxon>
        <taxon>Epidendroideae</taxon>
        <taxon>Malaxideae</taxon>
        <taxon>Dendrobiinae</taxon>
        <taxon>Dendrobium</taxon>
    </lineage>
</organism>
<sequence>MPNVVGLDIDVGDKIVANVVPALSGENPIDDVVFPENDLPIQTGELVLPEVDVGTSIESPLVGNKSLVPYLVMAAAVDSSLYYFNVTHGAMVVDPSSHDINAAQGVLLENQVVNCDQIDDGVVSPLLNLAKDHGEVVFDCRGGFVYLENVGACALALSHAEVEEGGEVEAVVSGALLLLVANPLYHWGLSC</sequence>
<comment type="caution">
    <text evidence="1">The sequence shown here is derived from an EMBL/GenBank/DDBJ whole genome shotgun (WGS) entry which is preliminary data.</text>
</comment>
<gene>
    <name evidence="1" type="ORF">KFK09_028687</name>
</gene>